<evidence type="ECO:0000313" key="1">
    <source>
        <dbReference type="EMBL" id="PVI93687.1"/>
    </source>
</evidence>
<dbReference type="AlphaFoldDB" id="A0A2T8SWA6"/>
<accession>A0A2T8SWA6</accession>
<evidence type="ECO:0000313" key="2">
    <source>
        <dbReference type="Proteomes" id="UP000245912"/>
    </source>
</evidence>
<organism evidence="1 2">
    <name type="scientific">Salmonella enterica</name>
    <name type="common">Salmonella choleraesuis</name>
    <dbReference type="NCBI Taxonomy" id="28901"/>
    <lineage>
        <taxon>Bacteria</taxon>
        <taxon>Pseudomonadati</taxon>
        <taxon>Pseudomonadota</taxon>
        <taxon>Gammaproteobacteria</taxon>
        <taxon>Enterobacterales</taxon>
        <taxon>Enterobacteriaceae</taxon>
        <taxon>Salmonella</taxon>
    </lineage>
</organism>
<proteinExistence type="predicted"/>
<protein>
    <submittedName>
        <fullName evidence="1">Uncharacterized protein</fullName>
    </submittedName>
</protein>
<gene>
    <name evidence="1" type="ORF">C4860_24110</name>
</gene>
<sequence>MKKPVCMFCGAPATLLCDGIIGWDADEDEHGHMTKCRAMFTCDAPVCRNCATWHGNIFFDGKIRIMDTRDLCPLCQKLHEAGESIRVADHRKNSALPQPCLTEEQADRIRAAHWAGFTGRRAGDVKVVPGGGQQSFKFYPDH</sequence>
<comment type="caution">
    <text evidence="1">The sequence shown here is derived from an EMBL/GenBank/DDBJ whole genome shotgun (WGS) entry which is preliminary data.</text>
</comment>
<dbReference type="EMBL" id="QDLQ01000033">
    <property type="protein sequence ID" value="PVI93687.1"/>
    <property type="molecule type" value="Genomic_DNA"/>
</dbReference>
<dbReference type="Proteomes" id="UP000245912">
    <property type="component" value="Unassembled WGS sequence"/>
</dbReference>
<dbReference type="RefSeq" id="WP_058661596.1">
    <property type="nucleotide sequence ID" value="NZ_JYRE01000046.1"/>
</dbReference>
<name>A0A2T8SWA6_SALER</name>
<reference evidence="1 2" key="1">
    <citation type="submission" date="2018-04" db="EMBL/GenBank/DDBJ databases">
        <title>Serotype diversity and antimicrobial resistance among Salmonella enterica isolated from patients at an equine referral hospital.</title>
        <authorList>
            <person name="Leon I.M."/>
            <person name="Lawhon S.D."/>
            <person name="Norman K.N."/>
            <person name="Threadgill D.S."/>
            <person name="Ohta N."/>
            <person name="Vinasco J."/>
            <person name="Scott H.M."/>
        </authorList>
    </citation>
    <scope>NUCLEOTIDE SEQUENCE [LARGE SCALE GENOMIC DNA]</scope>
    <source>
        <strain evidence="1 2">235</strain>
    </source>
</reference>